<evidence type="ECO:0000256" key="1">
    <source>
        <dbReference type="ARBA" id="ARBA00022801"/>
    </source>
</evidence>
<evidence type="ECO:0000313" key="9">
    <source>
        <dbReference type="Proteomes" id="UP001374579"/>
    </source>
</evidence>
<dbReference type="InterPro" id="IPR017853">
    <property type="entry name" value="GH"/>
</dbReference>
<dbReference type="FunFam" id="3.10.50.10:FF:000001">
    <property type="entry name" value="Chitinase 3-like 1"/>
    <property type="match status" value="1"/>
</dbReference>
<comment type="caution">
    <text evidence="8">The sequence shown here is derived from an EMBL/GenBank/DDBJ whole genome shotgun (WGS) entry which is preliminary data.</text>
</comment>
<evidence type="ECO:0000256" key="2">
    <source>
        <dbReference type="ARBA" id="ARBA00023157"/>
    </source>
</evidence>
<keyword evidence="3 4" id="KW-0326">Glycosidase</keyword>
<proteinExistence type="inferred from homology"/>
<dbReference type="PANTHER" id="PTHR11177:SF317">
    <property type="entry name" value="CHITINASE 12-RELATED"/>
    <property type="match status" value="1"/>
</dbReference>
<dbReference type="Proteomes" id="UP001374579">
    <property type="component" value="Unassembled WGS sequence"/>
</dbReference>
<feature type="domain" description="GH18" evidence="7">
    <location>
        <begin position="27"/>
        <end position="397"/>
    </location>
</feature>
<keyword evidence="6" id="KW-0732">Signal</keyword>
<evidence type="ECO:0000256" key="3">
    <source>
        <dbReference type="ARBA" id="ARBA00023295"/>
    </source>
</evidence>
<dbReference type="InterPro" id="IPR029070">
    <property type="entry name" value="Chitinase_insertion_sf"/>
</dbReference>
<dbReference type="InterPro" id="IPR050314">
    <property type="entry name" value="Glycosyl_Hydrlase_18"/>
</dbReference>
<dbReference type="GO" id="GO:0006032">
    <property type="term" value="P:chitin catabolic process"/>
    <property type="evidence" value="ECO:0007669"/>
    <property type="project" value="TreeGrafter"/>
</dbReference>
<dbReference type="InterPro" id="IPR001579">
    <property type="entry name" value="Glyco_hydro_18_chit_AS"/>
</dbReference>
<dbReference type="EMBL" id="JBAMIC010000003">
    <property type="protein sequence ID" value="KAK7110967.1"/>
    <property type="molecule type" value="Genomic_DNA"/>
</dbReference>
<dbReference type="PROSITE" id="PS51910">
    <property type="entry name" value="GH18_2"/>
    <property type="match status" value="1"/>
</dbReference>
<dbReference type="SMART" id="SM00636">
    <property type="entry name" value="Glyco_18"/>
    <property type="match status" value="1"/>
</dbReference>
<keyword evidence="9" id="KW-1185">Reference proteome</keyword>
<dbReference type="PROSITE" id="PS01095">
    <property type="entry name" value="GH18_1"/>
    <property type="match status" value="1"/>
</dbReference>
<evidence type="ECO:0000256" key="5">
    <source>
        <dbReference type="RuleBase" id="RU004453"/>
    </source>
</evidence>
<sequence length="401" mass="44321">MLVILLALVIPGALGATTTHAPHHHGHRVVCYTAGWARSRPDPVQFHPEDIDTSLCTHLIYAFALPDKTGVNMIPDDLTRDPEMYQRLTSLKREKPNLKVMLSLGGWTAGSDQFTLTVSSVANMHTFAMNAIAYLHRYGFDGLDLDWEYPAARGSPPADKQRFTQLLKIVKQEFNHDHSVTKRNRLLLSIAIGATPFRINASYELPDIANYTDFINVMTYDLHGSWDTTTGHHSPLYSPSNDQTDSIDYMMNWLLETTVPPQKLNLGLSFYGTSFNLSDPNNKGLGAPVTGPGAGGQYLGSKGTLAFYEVCKLLTEHNDTITASGRLPGTQAPYVVDGSRWTGYDDAQSIKEKVGYAMQNGLGGVFIWTVDMDDFHGICGGGHYPLMNAIRQQYHQGLIGR</sequence>
<dbReference type="GO" id="GO:0005975">
    <property type="term" value="P:carbohydrate metabolic process"/>
    <property type="evidence" value="ECO:0007669"/>
    <property type="project" value="InterPro"/>
</dbReference>
<reference evidence="8 9" key="1">
    <citation type="submission" date="2024-02" db="EMBL/GenBank/DDBJ databases">
        <title>Chromosome-scale genome assembly of the rough periwinkle Littorina saxatilis.</title>
        <authorList>
            <person name="De Jode A."/>
            <person name="Faria R."/>
            <person name="Formenti G."/>
            <person name="Sims Y."/>
            <person name="Smith T.P."/>
            <person name="Tracey A."/>
            <person name="Wood J.M.D."/>
            <person name="Zagrodzka Z.B."/>
            <person name="Johannesson K."/>
            <person name="Butlin R.K."/>
            <person name="Leder E.H."/>
        </authorList>
    </citation>
    <scope>NUCLEOTIDE SEQUENCE [LARGE SCALE GENOMIC DNA]</scope>
    <source>
        <strain evidence="8">Snail1</strain>
        <tissue evidence="8">Muscle</tissue>
    </source>
</reference>
<dbReference type="PANTHER" id="PTHR11177">
    <property type="entry name" value="CHITINASE"/>
    <property type="match status" value="1"/>
</dbReference>
<protein>
    <recommendedName>
        <fullName evidence="7">GH18 domain-containing protein</fullName>
    </recommendedName>
</protein>
<accession>A0AAN9BSS8</accession>
<dbReference type="SUPFAM" id="SSF54556">
    <property type="entry name" value="Chitinase insertion domain"/>
    <property type="match status" value="1"/>
</dbReference>
<evidence type="ECO:0000256" key="4">
    <source>
        <dbReference type="RuleBase" id="RU000489"/>
    </source>
</evidence>
<organism evidence="8 9">
    <name type="scientific">Littorina saxatilis</name>
    <dbReference type="NCBI Taxonomy" id="31220"/>
    <lineage>
        <taxon>Eukaryota</taxon>
        <taxon>Metazoa</taxon>
        <taxon>Spiralia</taxon>
        <taxon>Lophotrochozoa</taxon>
        <taxon>Mollusca</taxon>
        <taxon>Gastropoda</taxon>
        <taxon>Caenogastropoda</taxon>
        <taxon>Littorinimorpha</taxon>
        <taxon>Littorinoidea</taxon>
        <taxon>Littorinidae</taxon>
        <taxon>Littorina</taxon>
    </lineage>
</organism>
<dbReference type="Pfam" id="PF00704">
    <property type="entry name" value="Glyco_hydro_18"/>
    <property type="match status" value="1"/>
</dbReference>
<dbReference type="Gene3D" id="3.20.20.80">
    <property type="entry name" value="Glycosidases"/>
    <property type="match status" value="1"/>
</dbReference>
<evidence type="ECO:0000256" key="6">
    <source>
        <dbReference type="SAM" id="SignalP"/>
    </source>
</evidence>
<name>A0AAN9BSS8_9CAEN</name>
<dbReference type="Gene3D" id="3.10.50.10">
    <property type="match status" value="1"/>
</dbReference>
<gene>
    <name evidence="8" type="ORF">V1264_014756</name>
</gene>
<comment type="similarity">
    <text evidence="5">Belongs to the glycosyl hydrolase 18 family.</text>
</comment>
<dbReference type="AlphaFoldDB" id="A0AAN9BSS8"/>
<dbReference type="SUPFAM" id="SSF51445">
    <property type="entry name" value="(Trans)glycosidases"/>
    <property type="match status" value="1"/>
</dbReference>
<keyword evidence="1 4" id="KW-0378">Hydrolase</keyword>
<keyword evidence="2" id="KW-1015">Disulfide bond</keyword>
<dbReference type="GO" id="GO:0008061">
    <property type="term" value="F:chitin binding"/>
    <property type="evidence" value="ECO:0007669"/>
    <property type="project" value="InterPro"/>
</dbReference>
<evidence type="ECO:0000313" key="8">
    <source>
        <dbReference type="EMBL" id="KAK7110967.1"/>
    </source>
</evidence>
<dbReference type="InterPro" id="IPR001223">
    <property type="entry name" value="Glyco_hydro18_cat"/>
</dbReference>
<dbReference type="InterPro" id="IPR011583">
    <property type="entry name" value="Chitinase_II/V-like_cat"/>
</dbReference>
<evidence type="ECO:0000259" key="7">
    <source>
        <dbReference type="PROSITE" id="PS51910"/>
    </source>
</evidence>
<dbReference type="GO" id="GO:0004568">
    <property type="term" value="F:chitinase activity"/>
    <property type="evidence" value="ECO:0007669"/>
    <property type="project" value="UniProtKB-ARBA"/>
</dbReference>
<feature type="chain" id="PRO_5042938465" description="GH18 domain-containing protein" evidence="6">
    <location>
        <begin position="16"/>
        <end position="401"/>
    </location>
</feature>
<feature type="signal peptide" evidence="6">
    <location>
        <begin position="1"/>
        <end position="15"/>
    </location>
</feature>
<dbReference type="CDD" id="cd02872">
    <property type="entry name" value="GH18_chitolectin_chitotriosidase"/>
    <property type="match status" value="1"/>
</dbReference>
<dbReference type="GO" id="GO:0005576">
    <property type="term" value="C:extracellular region"/>
    <property type="evidence" value="ECO:0007669"/>
    <property type="project" value="TreeGrafter"/>
</dbReference>